<dbReference type="PANTHER" id="PTHR43479:SF7">
    <property type="entry name" value="TETR-FAMILY TRANSCRIPTIONAL REGULATOR"/>
    <property type="match status" value="1"/>
</dbReference>
<dbReference type="GO" id="GO:0003677">
    <property type="term" value="F:DNA binding"/>
    <property type="evidence" value="ECO:0007669"/>
    <property type="project" value="UniProtKB-UniRule"/>
</dbReference>
<accession>A0AAJ1V231</accession>
<dbReference type="InterPro" id="IPR009057">
    <property type="entry name" value="Homeodomain-like_sf"/>
</dbReference>
<dbReference type="SUPFAM" id="SSF46689">
    <property type="entry name" value="Homeodomain-like"/>
    <property type="match status" value="1"/>
</dbReference>
<reference evidence="4" key="1">
    <citation type="submission" date="2023-05" db="EMBL/GenBank/DDBJ databases">
        <title>Cataloging the Phylogenetic Diversity of Human Bladder Bacteria.</title>
        <authorList>
            <person name="Du J."/>
        </authorList>
    </citation>
    <scope>NUCLEOTIDE SEQUENCE</scope>
    <source>
        <strain evidence="4">UMB1231</strain>
    </source>
</reference>
<dbReference type="PANTHER" id="PTHR43479">
    <property type="entry name" value="ACREF/ENVCD OPERON REPRESSOR-RELATED"/>
    <property type="match status" value="1"/>
</dbReference>
<dbReference type="Proteomes" id="UP001229251">
    <property type="component" value="Unassembled WGS sequence"/>
</dbReference>
<dbReference type="InterPro" id="IPR001647">
    <property type="entry name" value="HTH_TetR"/>
</dbReference>
<dbReference type="AlphaFoldDB" id="A0AAJ1V231"/>
<keyword evidence="1 2" id="KW-0238">DNA-binding</keyword>
<dbReference type="InterPro" id="IPR039532">
    <property type="entry name" value="TetR_C_Firmicutes"/>
</dbReference>
<sequence length="175" mass="20583">MKAKRHTNTKNAIKSALTRLLRDQAWETLSISEISQAANINRGTFYLHYKDKEDMMNQLLQGLLDHVSNHLANINQQTSWQPNILPIIEWLEKDFDFIESVVKARPDYIENILRDYLWQLIQTYPSLQQYIKDQIPLPTDYAYEVFIASNISIALHWIKKGGKENPEQVSKMFFK</sequence>
<proteinExistence type="predicted"/>
<evidence type="ECO:0000259" key="3">
    <source>
        <dbReference type="PROSITE" id="PS50977"/>
    </source>
</evidence>
<organism evidence="4 5">
    <name type="scientific">Facklamia hominis</name>
    <dbReference type="NCBI Taxonomy" id="178214"/>
    <lineage>
        <taxon>Bacteria</taxon>
        <taxon>Bacillati</taxon>
        <taxon>Bacillota</taxon>
        <taxon>Bacilli</taxon>
        <taxon>Lactobacillales</taxon>
        <taxon>Aerococcaceae</taxon>
        <taxon>Facklamia</taxon>
    </lineage>
</organism>
<dbReference type="PROSITE" id="PS50977">
    <property type="entry name" value="HTH_TETR_2"/>
    <property type="match status" value="1"/>
</dbReference>
<name>A0AAJ1V231_9LACT</name>
<feature type="DNA-binding region" description="H-T-H motif" evidence="2">
    <location>
        <begin position="30"/>
        <end position="49"/>
    </location>
</feature>
<dbReference type="EMBL" id="JASOOE010000006">
    <property type="protein sequence ID" value="MDK7187130.1"/>
    <property type="molecule type" value="Genomic_DNA"/>
</dbReference>
<dbReference type="Pfam" id="PF00440">
    <property type="entry name" value="TetR_N"/>
    <property type="match status" value="1"/>
</dbReference>
<gene>
    <name evidence="4" type="ORF">QP433_03965</name>
</gene>
<dbReference type="Gene3D" id="1.10.357.10">
    <property type="entry name" value="Tetracycline Repressor, domain 2"/>
    <property type="match status" value="1"/>
</dbReference>
<evidence type="ECO:0000256" key="1">
    <source>
        <dbReference type="ARBA" id="ARBA00023125"/>
    </source>
</evidence>
<dbReference type="RefSeq" id="WP_285065593.1">
    <property type="nucleotide sequence ID" value="NZ_JASOOE010000006.1"/>
</dbReference>
<dbReference type="Pfam" id="PF14278">
    <property type="entry name" value="TetR_C_8"/>
    <property type="match status" value="1"/>
</dbReference>
<evidence type="ECO:0000256" key="2">
    <source>
        <dbReference type="PROSITE-ProRule" id="PRU00335"/>
    </source>
</evidence>
<feature type="domain" description="HTH tetR-type" evidence="3">
    <location>
        <begin position="7"/>
        <end position="67"/>
    </location>
</feature>
<evidence type="ECO:0000313" key="4">
    <source>
        <dbReference type="EMBL" id="MDK7187130.1"/>
    </source>
</evidence>
<protein>
    <submittedName>
        <fullName evidence="4">TetR/AcrR family transcriptional regulator</fullName>
    </submittedName>
</protein>
<dbReference type="InterPro" id="IPR050624">
    <property type="entry name" value="HTH-type_Tx_Regulator"/>
</dbReference>
<comment type="caution">
    <text evidence="4">The sequence shown here is derived from an EMBL/GenBank/DDBJ whole genome shotgun (WGS) entry which is preliminary data.</text>
</comment>
<evidence type="ECO:0000313" key="5">
    <source>
        <dbReference type="Proteomes" id="UP001229251"/>
    </source>
</evidence>